<reference evidence="7 8" key="1">
    <citation type="submission" date="2017-02" db="EMBL/GenBank/DDBJ databases">
        <authorList>
            <person name="Peterson S.W."/>
        </authorList>
    </citation>
    <scope>NUCLEOTIDE SEQUENCE [LARGE SCALE GENOMIC DNA]</scope>
    <source>
        <strain evidence="7 8">DSM 24412</strain>
    </source>
</reference>
<proteinExistence type="inferred from homology"/>
<feature type="domain" description="DUF3417" evidence="6">
    <location>
        <begin position="581"/>
        <end position="681"/>
    </location>
</feature>
<comment type="similarity">
    <text evidence="2">Belongs to the glycogen phosphorylase family.</text>
</comment>
<evidence type="ECO:0000256" key="1">
    <source>
        <dbReference type="ARBA" id="ARBA00001275"/>
    </source>
</evidence>
<evidence type="ECO:0000313" key="8">
    <source>
        <dbReference type="Proteomes" id="UP000191055"/>
    </source>
</evidence>
<dbReference type="EMBL" id="FUYV01000008">
    <property type="protein sequence ID" value="SKB99503.1"/>
    <property type="molecule type" value="Genomic_DNA"/>
</dbReference>
<dbReference type="NCBIfam" id="TIGR02094">
    <property type="entry name" value="more_P_ylases"/>
    <property type="match status" value="1"/>
</dbReference>
<keyword evidence="3" id="KW-0021">Allosteric enzyme</keyword>
<evidence type="ECO:0000256" key="4">
    <source>
        <dbReference type="ARBA" id="ARBA00022676"/>
    </source>
</evidence>
<dbReference type="RefSeq" id="WP_079557437.1">
    <property type="nucleotide sequence ID" value="NZ_CP021904.1"/>
</dbReference>
<dbReference type="InterPro" id="IPR008631">
    <property type="entry name" value="Glycogen_synth"/>
</dbReference>
<dbReference type="STRING" id="889453.SAMN03080601_01681"/>
<dbReference type="Pfam" id="PF05693">
    <property type="entry name" value="Glycogen_syn"/>
    <property type="match status" value="2"/>
</dbReference>
<dbReference type="InterPro" id="IPR000811">
    <property type="entry name" value="Glyco_trans_35"/>
</dbReference>
<keyword evidence="4" id="KW-0328">Glycosyltransferase</keyword>
<dbReference type="Pfam" id="PF11897">
    <property type="entry name" value="DUF3417"/>
    <property type="match status" value="1"/>
</dbReference>
<keyword evidence="8" id="KW-1185">Reference proteome</keyword>
<dbReference type="GO" id="GO:0030170">
    <property type="term" value="F:pyridoxal phosphate binding"/>
    <property type="evidence" value="ECO:0007669"/>
    <property type="project" value="InterPro"/>
</dbReference>
<dbReference type="SUPFAM" id="SSF53756">
    <property type="entry name" value="UDP-Glycosyltransferase/glycogen phosphorylase"/>
    <property type="match status" value="2"/>
</dbReference>
<keyword evidence="5" id="KW-0808">Transferase</keyword>
<dbReference type="GO" id="GO:0005978">
    <property type="term" value="P:glycogen biosynthetic process"/>
    <property type="evidence" value="ECO:0007669"/>
    <property type="project" value="InterPro"/>
</dbReference>
<organism evidence="7 8">
    <name type="scientific">Alkalitalea saponilacus</name>
    <dbReference type="NCBI Taxonomy" id="889453"/>
    <lineage>
        <taxon>Bacteria</taxon>
        <taxon>Pseudomonadati</taxon>
        <taxon>Bacteroidota</taxon>
        <taxon>Bacteroidia</taxon>
        <taxon>Marinilabiliales</taxon>
        <taxon>Marinilabiliaceae</taxon>
        <taxon>Alkalitalea</taxon>
    </lineage>
</organism>
<dbReference type="KEGG" id="asx:CDL62_10235"/>
<dbReference type="GO" id="GO:0008184">
    <property type="term" value="F:glycogen phosphorylase activity"/>
    <property type="evidence" value="ECO:0007669"/>
    <property type="project" value="InterPro"/>
</dbReference>
<evidence type="ECO:0000256" key="3">
    <source>
        <dbReference type="ARBA" id="ARBA00022533"/>
    </source>
</evidence>
<dbReference type="Gene3D" id="3.40.50.2000">
    <property type="entry name" value="Glycogen Phosphorylase B"/>
    <property type="match status" value="4"/>
</dbReference>
<gene>
    <name evidence="7" type="ORF">SAMN03080601_01681</name>
</gene>
<evidence type="ECO:0000313" key="7">
    <source>
        <dbReference type="EMBL" id="SKB99503.1"/>
    </source>
</evidence>
<protein>
    <submittedName>
        <fullName evidence="7">Phosphorylase / glycogen(Starch) synthase</fullName>
    </submittedName>
</protein>
<dbReference type="PANTHER" id="PTHR42655">
    <property type="entry name" value="GLYCOGEN PHOSPHORYLASE"/>
    <property type="match status" value="1"/>
</dbReference>
<dbReference type="InterPro" id="IPR011834">
    <property type="entry name" value="Agluc_phsphrylas"/>
</dbReference>
<dbReference type="InterPro" id="IPR024517">
    <property type="entry name" value="Glycogen_phosphorylase_DUF3417"/>
</dbReference>
<evidence type="ECO:0000259" key="6">
    <source>
        <dbReference type="Pfam" id="PF11897"/>
    </source>
</evidence>
<comment type="catalytic activity">
    <reaction evidence="1">
        <text>[(1-&gt;4)-alpha-D-glucosyl](n) + phosphate = [(1-&gt;4)-alpha-D-glucosyl](n-1) + alpha-D-glucose 1-phosphate</text>
        <dbReference type="Rhea" id="RHEA:41732"/>
        <dbReference type="Rhea" id="RHEA-COMP:9584"/>
        <dbReference type="Rhea" id="RHEA-COMP:9586"/>
        <dbReference type="ChEBI" id="CHEBI:15444"/>
        <dbReference type="ChEBI" id="CHEBI:43474"/>
        <dbReference type="ChEBI" id="CHEBI:58601"/>
        <dbReference type="EC" id="2.4.1.1"/>
    </reaction>
</comment>
<dbReference type="OrthoDB" id="9760804at2"/>
<sequence>MVDSYLKPDYLFETSWEVCNKMGGIHTVLASKASTLVQQFHDKLIFIGPDVWRSPHKNPEFIPEEKMFADWQNVLQYEGLRVKVGRWNVPGKPLVILVDFTQFVSKKNEILSYLWETYKVDSISGQWDYIEPALFGYASGLVIESFYKFHLTVADKVVAHYNEWMTGSGALYLKDKMPQIGTIFTTHSTTLGRSLASNGFPLYDNMDQYEPDVKARELGVMAKHSLEKNAATHVDCFTTVSDITANECAHFLKRGVDVVTPNGFENNFVPQGDQYTEKRESAREKLRTVASAVLGYQVNESALLVASSGRYEFRNKGADIMLDGLKLINDNPQQKQEIIFFVLIPANTYGPRKDLIDRLSGDKYNSALPNPFLTHGLNDLGYDPIINKIQEIHLSNNKEEKVKLIFVPSYLNGDDGIFNIPYYDLLIGMDLTVFPSYYEPWGYTPLESIAFGIPTITTTLAGFGIWAKDFSKSIKNGIEVIERTDSNNQDAISKIASVITTFSELSDRDHQTIRDSSFKLAGKLEWNNLIKHYFQAYDIALKEVNNRKDSFAVVQDEPKVRAIPDTITTPSWKKLIVKSRLPDRLAVLHELTRNMWWTWNYQAVELFEMIDEDLWEDVRKNPVLLLEKVSFKRLTELADDQHFTDKLDAVYHLFRTYMDKPMRDGASIAYFSMEYGLNDVLKIYSGGLGILAGDYLKEASDKGINIKAIGLLYRFGYFKQSLTMNGEQVANYDIQEFSNLPIEEVRYPNGEQVHIKVDMPGREVVAAVWKAQIGRIPLYLMDTDIPANNMQDREITHMLYGGDWENRLKQEILLGIGGIRLLEEIDEKIDLYHCNEGHAALINVERLIDLVEKKFSFAEAMELVKVSSLFTTHTPVPAGHDKFDEDMFRVYMRHIPEKLNISWEDFMEMGREFNNPDEMFSMSVLAAKTSHEVNGVSWLHGEVTKKMFRHLWKGYFPEELHINYVTNGVHYGTWTASAFRKLYESKFGENFLEDVSDKSKWEEIYKIPDEDIWEVRKELRKKLIDYIRWRMGTGMIERHEDPSHIVDVLDIIREDALTIGFARRFATYKRAHLLFKDLDRLRRIINNPEKPVQFIFAGKAHPADGAGQGLIKSIVDISKRPEFVGKIIFLENYDMDLGKRLISGVDVWLNTPTRPLEASGTSGQKAELNGVLNFSVLDGWWYEGYKEGAGWALTDKQTFDNNNYQDELDATTIYSIFENEVIPLFFDKNEKGIPTGWIKYIKNSIAKIAPEFTTRRMINDYGTRFYEPMYERIKKMNENDHRQARELAAWKRRVYAGWEYVQVLSCNMPDIAKQELGIGDNYKVDVVVDLKRLAGVDIGLEIVIADPSKDEHNPSIVHIEPFKILKKEGSIVHFSLDYKLNLPGVYKFGLRLFPFNEVLPHKQDFALIKWI</sequence>
<dbReference type="GO" id="GO:0004373">
    <property type="term" value="F:alpha-1,4-glucan glucosyltransferase (UDP-glucose donor) activity"/>
    <property type="evidence" value="ECO:0007669"/>
    <property type="project" value="InterPro"/>
</dbReference>
<dbReference type="PANTHER" id="PTHR42655:SF1">
    <property type="entry name" value="GLYCOGEN PHOSPHORYLASE"/>
    <property type="match status" value="1"/>
</dbReference>
<name>A0A1T5FTJ3_9BACT</name>
<evidence type="ECO:0000256" key="5">
    <source>
        <dbReference type="ARBA" id="ARBA00022679"/>
    </source>
</evidence>
<dbReference type="InterPro" id="IPR052182">
    <property type="entry name" value="Glycogen/Maltodextrin_Phosph"/>
</dbReference>
<dbReference type="Proteomes" id="UP000191055">
    <property type="component" value="Unassembled WGS sequence"/>
</dbReference>
<evidence type="ECO:0000256" key="2">
    <source>
        <dbReference type="ARBA" id="ARBA00006047"/>
    </source>
</evidence>
<accession>A0A1T5FTJ3</accession>
<dbReference type="Pfam" id="PF00343">
    <property type="entry name" value="Phosphorylase"/>
    <property type="match status" value="1"/>
</dbReference>